<evidence type="ECO:0000313" key="9">
    <source>
        <dbReference type="EMBL" id="OAM90154.1"/>
    </source>
</evidence>
<keyword evidence="5 7" id="KW-0687">Ribonucleoprotein</keyword>
<evidence type="ECO:0000313" key="10">
    <source>
        <dbReference type="Proteomes" id="UP000078486"/>
    </source>
</evidence>
<comment type="function">
    <text evidence="7">Forms part of the polypeptide exit tunnel.</text>
</comment>
<evidence type="ECO:0000256" key="3">
    <source>
        <dbReference type="ARBA" id="ARBA00022884"/>
    </source>
</evidence>
<comment type="subunit">
    <text evidence="7">Part of the 50S ribosomal subunit.</text>
</comment>
<dbReference type="GO" id="GO:0019843">
    <property type="term" value="F:rRNA binding"/>
    <property type="evidence" value="ECO:0007669"/>
    <property type="project" value="UniProtKB-UniRule"/>
</dbReference>
<dbReference type="PANTHER" id="PTHR10746:SF17">
    <property type="entry name" value="LARGE RIBOSOMAL SUBUNIT PROTEIN UL4C"/>
    <property type="match status" value="1"/>
</dbReference>
<dbReference type="AlphaFoldDB" id="A0A178IJW0"/>
<dbReference type="Pfam" id="PF00573">
    <property type="entry name" value="Ribosomal_L4"/>
    <property type="match status" value="1"/>
</dbReference>
<proteinExistence type="inferred from homology"/>
<dbReference type="STRING" id="1184151.AW736_10290"/>
<comment type="function">
    <text evidence="7">One of the primary rRNA binding proteins, this protein initially binds near the 5'-end of the 23S rRNA. It is important during the early stages of 50S assembly. It makes multiple contacts with different domains of the 23S rRNA in the assembled 50S subunit and ribosome.</text>
</comment>
<keyword evidence="10" id="KW-1185">Reference proteome</keyword>
<organism evidence="9 10">
    <name type="scientific">Termitidicoccus mucosus</name>
    <dbReference type="NCBI Taxonomy" id="1184151"/>
    <lineage>
        <taxon>Bacteria</taxon>
        <taxon>Pseudomonadati</taxon>
        <taxon>Verrucomicrobiota</taxon>
        <taxon>Opitutia</taxon>
        <taxon>Opitutales</taxon>
        <taxon>Opitutaceae</taxon>
        <taxon>Termitidicoccus</taxon>
    </lineage>
</organism>
<dbReference type="GO" id="GO:0003735">
    <property type="term" value="F:structural constituent of ribosome"/>
    <property type="evidence" value="ECO:0007669"/>
    <property type="project" value="InterPro"/>
</dbReference>
<feature type="region of interest" description="Disordered" evidence="8">
    <location>
        <begin position="49"/>
        <end position="78"/>
    </location>
</feature>
<keyword evidence="4 7" id="KW-0689">Ribosomal protein</keyword>
<evidence type="ECO:0000256" key="4">
    <source>
        <dbReference type="ARBA" id="ARBA00022980"/>
    </source>
</evidence>
<dbReference type="RefSeq" id="WP_068770182.1">
    <property type="nucleotide sequence ID" value="NZ_CP109796.1"/>
</dbReference>
<dbReference type="SUPFAM" id="SSF52166">
    <property type="entry name" value="Ribosomal protein L4"/>
    <property type="match status" value="1"/>
</dbReference>
<dbReference type="HAMAP" id="MF_01328_B">
    <property type="entry name" value="Ribosomal_uL4_B"/>
    <property type="match status" value="1"/>
</dbReference>
<dbReference type="EMBL" id="LRRQ01000075">
    <property type="protein sequence ID" value="OAM90154.1"/>
    <property type="molecule type" value="Genomic_DNA"/>
</dbReference>
<name>A0A178IJW0_9BACT</name>
<evidence type="ECO:0000256" key="5">
    <source>
        <dbReference type="ARBA" id="ARBA00023274"/>
    </source>
</evidence>
<dbReference type="GO" id="GO:0005840">
    <property type="term" value="C:ribosome"/>
    <property type="evidence" value="ECO:0007669"/>
    <property type="project" value="UniProtKB-KW"/>
</dbReference>
<evidence type="ECO:0000256" key="7">
    <source>
        <dbReference type="HAMAP-Rule" id="MF_01328"/>
    </source>
</evidence>
<dbReference type="NCBIfam" id="TIGR03953">
    <property type="entry name" value="rplD_bact"/>
    <property type="match status" value="1"/>
</dbReference>
<dbReference type="InterPro" id="IPR002136">
    <property type="entry name" value="Ribosomal_uL4"/>
</dbReference>
<dbReference type="InterPro" id="IPR023574">
    <property type="entry name" value="Ribosomal_uL4_dom_sf"/>
</dbReference>
<dbReference type="GO" id="GO:0006412">
    <property type="term" value="P:translation"/>
    <property type="evidence" value="ECO:0007669"/>
    <property type="project" value="UniProtKB-UniRule"/>
</dbReference>
<dbReference type="InterPro" id="IPR013005">
    <property type="entry name" value="Ribosomal_uL4-like"/>
</dbReference>
<dbReference type="PANTHER" id="PTHR10746">
    <property type="entry name" value="50S RIBOSOMAL PROTEIN L4"/>
    <property type="match status" value="1"/>
</dbReference>
<accession>A0A178IJW0</accession>
<dbReference type="Proteomes" id="UP000078486">
    <property type="component" value="Unassembled WGS sequence"/>
</dbReference>
<comment type="similarity">
    <text evidence="1 7">Belongs to the universal ribosomal protein uL4 family.</text>
</comment>
<evidence type="ECO:0000256" key="6">
    <source>
        <dbReference type="ARBA" id="ARBA00035244"/>
    </source>
</evidence>
<dbReference type="OrthoDB" id="9803201at2"/>
<dbReference type="Gene3D" id="3.40.1370.10">
    <property type="match status" value="1"/>
</dbReference>
<dbReference type="GO" id="GO:1990904">
    <property type="term" value="C:ribonucleoprotein complex"/>
    <property type="evidence" value="ECO:0007669"/>
    <property type="project" value="UniProtKB-KW"/>
</dbReference>
<protein>
    <recommendedName>
        <fullName evidence="6 7">Large ribosomal subunit protein uL4</fullName>
    </recommendedName>
</protein>
<keyword evidence="3 7" id="KW-0694">RNA-binding</keyword>
<gene>
    <name evidence="7" type="primary">rplD</name>
    <name evidence="9" type="ORF">AW736_10290</name>
</gene>
<evidence type="ECO:0000256" key="8">
    <source>
        <dbReference type="SAM" id="MobiDB-lite"/>
    </source>
</evidence>
<keyword evidence="2 7" id="KW-0699">rRNA-binding</keyword>
<comment type="caution">
    <text evidence="9">The sequence shown here is derived from an EMBL/GenBank/DDBJ whole genome shotgun (WGS) entry which is preliminary data.</text>
</comment>
<sequence>MKLKVFTSDGNTSREQEFDGIPVFEDDKGLQAVKEVIVAINANNRLGTHSTKTRGEVAGSNKKPFRQKGTGRARAGERRSPIWTGGGVVFGPKPRDYSKKINAKVKALAFSRALFDRASAGEIDVIEKFDAPAAKTKAINQVIGRIAPKGKVLVVDSTFTLETARAARNIARVAMQEASKLNTLDLAKYGKIIVSTAALEQIIARAKGGNQ</sequence>
<evidence type="ECO:0000256" key="2">
    <source>
        <dbReference type="ARBA" id="ARBA00022730"/>
    </source>
</evidence>
<reference evidence="9 10" key="1">
    <citation type="submission" date="2016-01" db="EMBL/GenBank/DDBJ databases">
        <title>High potential of lignocellulose degradation of a new Verrucomicrobia species.</title>
        <authorList>
            <person name="Wang Y."/>
            <person name="Shi Y."/>
            <person name="Qiu Z."/>
            <person name="Liu S."/>
            <person name="Yang H."/>
        </authorList>
    </citation>
    <scope>NUCLEOTIDE SEQUENCE [LARGE SCALE GENOMIC DNA]</scope>
    <source>
        <strain evidence="9 10">TSB47</strain>
    </source>
</reference>
<evidence type="ECO:0000256" key="1">
    <source>
        <dbReference type="ARBA" id="ARBA00010528"/>
    </source>
</evidence>